<proteinExistence type="predicted"/>
<organism evidence="2">
    <name type="scientific">Desulfacinum infernum</name>
    <dbReference type="NCBI Taxonomy" id="35837"/>
    <lineage>
        <taxon>Bacteria</taxon>
        <taxon>Pseudomonadati</taxon>
        <taxon>Thermodesulfobacteriota</taxon>
        <taxon>Syntrophobacteria</taxon>
        <taxon>Syntrophobacterales</taxon>
        <taxon>Syntrophobacteraceae</taxon>
        <taxon>Desulfacinum</taxon>
    </lineage>
</organism>
<dbReference type="InterPro" id="IPR013429">
    <property type="entry name" value="Regulatory_FmdB_Zinc_ribbon"/>
</dbReference>
<dbReference type="Pfam" id="PF09723">
    <property type="entry name" value="Zn_ribbon_8"/>
    <property type="match status" value="1"/>
</dbReference>
<feature type="domain" description="Putative regulatory protein FmdB zinc ribbon" evidence="1">
    <location>
        <begin position="1"/>
        <end position="41"/>
    </location>
</feature>
<protein>
    <submittedName>
        <fullName evidence="2">Zinc ribbon domain-containing protein</fullName>
    </submittedName>
</protein>
<reference evidence="2" key="1">
    <citation type="journal article" date="2020" name="mSystems">
        <title>Genome- and Community-Level Interaction Insights into Carbon Utilization and Element Cycling Functions of Hydrothermarchaeota in Hydrothermal Sediment.</title>
        <authorList>
            <person name="Zhou Z."/>
            <person name="Liu Y."/>
            <person name="Xu W."/>
            <person name="Pan J."/>
            <person name="Luo Z.H."/>
            <person name="Li M."/>
        </authorList>
    </citation>
    <scope>NUCLEOTIDE SEQUENCE [LARGE SCALE GENOMIC DNA]</scope>
    <source>
        <strain evidence="2">SpSt-456</strain>
    </source>
</reference>
<evidence type="ECO:0000313" key="2">
    <source>
        <dbReference type="EMBL" id="HFK98676.1"/>
    </source>
</evidence>
<dbReference type="SMART" id="SM00834">
    <property type="entry name" value="CxxC_CXXC_SSSS"/>
    <property type="match status" value="1"/>
</dbReference>
<dbReference type="AlphaFoldDB" id="A0A832EEQ4"/>
<name>A0A832EEQ4_9BACT</name>
<accession>A0A832EEQ4</accession>
<evidence type="ECO:0000259" key="1">
    <source>
        <dbReference type="SMART" id="SM00834"/>
    </source>
</evidence>
<comment type="caution">
    <text evidence="2">The sequence shown here is derived from an EMBL/GenBank/DDBJ whole genome shotgun (WGS) entry which is preliminary data.</text>
</comment>
<dbReference type="EMBL" id="DSTK01000041">
    <property type="protein sequence ID" value="HFK98676.1"/>
    <property type="molecule type" value="Genomic_DNA"/>
</dbReference>
<gene>
    <name evidence="2" type="ORF">ENS06_15290</name>
</gene>
<dbReference type="NCBIfam" id="TIGR02605">
    <property type="entry name" value="CxxC_CxxC_SSSS"/>
    <property type="match status" value="1"/>
</dbReference>
<sequence length="78" mass="8007">MPIYEYRCGGCGERYECLVFRSDEAVQCPKCGSADARREMSVFGFKSGGDKGAASSRMGSAGASSCAGCSGGSCATCH</sequence>